<dbReference type="PANTHER" id="PTHR20883:SF48">
    <property type="entry name" value="ECTOINE DIOXYGENASE"/>
    <property type="match status" value="1"/>
</dbReference>
<evidence type="ECO:0000313" key="2">
    <source>
        <dbReference type="Proteomes" id="UP000294927"/>
    </source>
</evidence>
<evidence type="ECO:0000313" key="1">
    <source>
        <dbReference type="EMBL" id="TDV56049.1"/>
    </source>
</evidence>
<dbReference type="AlphaFoldDB" id="A0A4R7W2E1"/>
<dbReference type="GO" id="GO:0016706">
    <property type="term" value="F:2-oxoglutarate-dependent dioxygenase activity"/>
    <property type="evidence" value="ECO:0007669"/>
    <property type="project" value="UniProtKB-ARBA"/>
</dbReference>
<dbReference type="Pfam" id="PF05721">
    <property type="entry name" value="PhyH"/>
    <property type="match status" value="1"/>
</dbReference>
<reference evidence="1 2" key="1">
    <citation type="submission" date="2019-03" db="EMBL/GenBank/DDBJ databases">
        <title>Genomic Encyclopedia of Archaeal and Bacterial Type Strains, Phase II (KMG-II): from individual species to whole genera.</title>
        <authorList>
            <person name="Goeker M."/>
        </authorList>
    </citation>
    <scope>NUCLEOTIDE SEQUENCE [LARGE SCALE GENOMIC DNA]</scope>
    <source>
        <strain evidence="1 2">DSM 45499</strain>
    </source>
</reference>
<protein>
    <submittedName>
        <fullName evidence="1">Ectoine hydroxylase</fullName>
    </submittedName>
</protein>
<dbReference type="EMBL" id="SOCP01000002">
    <property type="protein sequence ID" value="TDV56049.1"/>
    <property type="molecule type" value="Genomic_DNA"/>
</dbReference>
<dbReference type="Proteomes" id="UP000294927">
    <property type="component" value="Unassembled WGS sequence"/>
</dbReference>
<proteinExistence type="predicted"/>
<organism evidence="1 2">
    <name type="scientific">Actinophytocola oryzae</name>
    <dbReference type="NCBI Taxonomy" id="502181"/>
    <lineage>
        <taxon>Bacteria</taxon>
        <taxon>Bacillati</taxon>
        <taxon>Actinomycetota</taxon>
        <taxon>Actinomycetes</taxon>
        <taxon>Pseudonocardiales</taxon>
        <taxon>Pseudonocardiaceae</taxon>
    </lineage>
</organism>
<accession>A0A4R7W2E1</accession>
<gene>
    <name evidence="1" type="ORF">CLV71_102110</name>
</gene>
<dbReference type="Gene3D" id="2.60.120.620">
    <property type="entry name" value="q2cbj1_9rhob like domain"/>
    <property type="match status" value="1"/>
</dbReference>
<sequence length="266" mass="29757">MDNANALSPQQIDEYRTTGYLVQERVFDEDEVTWLQAEAAREFAAGGERVTVEEGTDIVRGVHGCHLYTEAFGRLVRSPRLLPVAEQLLDDDVYVHQFKINAKRAFKGEVWEWHQDYTFWHHEDGMPAPRALTAAIFLDEVTEFNGPLTFVPGGHDDGMIDTEVNGEGWAGTLAASLKYSVDIDTMRKLIERNGMAAPKGPRGSVLWFDANIPHSSVPNISPFDRGLLLITYNSVANRIDLARGTRPEWLAARDFTPLTALHSMSS</sequence>
<dbReference type="OrthoDB" id="9791262at2"/>
<dbReference type="GO" id="GO:0005506">
    <property type="term" value="F:iron ion binding"/>
    <property type="evidence" value="ECO:0007669"/>
    <property type="project" value="UniProtKB-ARBA"/>
</dbReference>
<dbReference type="SUPFAM" id="SSF51197">
    <property type="entry name" value="Clavaminate synthase-like"/>
    <property type="match status" value="1"/>
</dbReference>
<comment type="caution">
    <text evidence="1">The sequence shown here is derived from an EMBL/GenBank/DDBJ whole genome shotgun (WGS) entry which is preliminary data.</text>
</comment>
<dbReference type="SMR" id="A0A4R7W2E1"/>
<dbReference type="InterPro" id="IPR008775">
    <property type="entry name" value="Phytyl_CoA_dOase-like"/>
</dbReference>
<dbReference type="RefSeq" id="WP_133901342.1">
    <property type="nucleotide sequence ID" value="NZ_SOCP01000002.1"/>
</dbReference>
<keyword evidence="2" id="KW-1185">Reference proteome</keyword>
<dbReference type="PANTHER" id="PTHR20883">
    <property type="entry name" value="PHYTANOYL-COA DIOXYGENASE DOMAIN CONTAINING 1"/>
    <property type="match status" value="1"/>
</dbReference>
<name>A0A4R7W2E1_9PSEU</name>